<organism evidence="1 2">
    <name type="scientific">Phocaeicola plebeius</name>
    <dbReference type="NCBI Taxonomy" id="310297"/>
    <lineage>
        <taxon>Bacteria</taxon>
        <taxon>Pseudomonadati</taxon>
        <taxon>Bacteroidota</taxon>
        <taxon>Bacteroidia</taxon>
        <taxon>Bacteroidales</taxon>
        <taxon>Bacteroidaceae</taxon>
        <taxon>Phocaeicola</taxon>
    </lineage>
</organism>
<reference evidence="1 2" key="1">
    <citation type="submission" date="2018-08" db="EMBL/GenBank/DDBJ databases">
        <title>A genome reference for cultivated species of the human gut microbiota.</title>
        <authorList>
            <person name="Zou Y."/>
            <person name="Xue W."/>
            <person name="Luo G."/>
        </authorList>
    </citation>
    <scope>NUCLEOTIDE SEQUENCE [LARGE SCALE GENOMIC DNA]</scope>
    <source>
        <strain evidence="1 2">OM08-14</strain>
    </source>
</reference>
<protein>
    <submittedName>
        <fullName evidence="1">Uncharacterized protein</fullName>
    </submittedName>
</protein>
<sequence length="62" mass="7207">MFFSAYFYGGWKPCVKLKSVVFCVWEEYIVNLLIFIKKAVEVPVIPKKVCRLVPVIVKNNVI</sequence>
<evidence type="ECO:0000313" key="2">
    <source>
        <dbReference type="Proteomes" id="UP000260780"/>
    </source>
</evidence>
<dbReference type="Proteomes" id="UP000260780">
    <property type="component" value="Unassembled WGS sequence"/>
</dbReference>
<comment type="caution">
    <text evidence="1">The sequence shown here is derived from an EMBL/GenBank/DDBJ whole genome shotgun (WGS) entry which is preliminary data.</text>
</comment>
<dbReference type="AlphaFoldDB" id="A0A3E4WL31"/>
<name>A0A3E4WL31_9BACT</name>
<dbReference type="EMBL" id="QSTF01000002">
    <property type="protein sequence ID" value="RGM42857.1"/>
    <property type="molecule type" value="Genomic_DNA"/>
</dbReference>
<gene>
    <name evidence="1" type="ORF">DXC17_01045</name>
</gene>
<proteinExistence type="predicted"/>
<evidence type="ECO:0000313" key="1">
    <source>
        <dbReference type="EMBL" id="RGM42857.1"/>
    </source>
</evidence>
<accession>A0A3E4WL31</accession>